<organism evidence="1 2">
    <name type="scientific">Eiseniibacteriota bacterium</name>
    <dbReference type="NCBI Taxonomy" id="2212470"/>
    <lineage>
        <taxon>Bacteria</taxon>
        <taxon>Candidatus Eiseniibacteriota</taxon>
    </lineage>
</organism>
<dbReference type="AlphaFoldDB" id="A0A956RQ12"/>
<protein>
    <submittedName>
        <fullName evidence="1">Uncharacterized protein</fullName>
    </submittedName>
</protein>
<evidence type="ECO:0000313" key="1">
    <source>
        <dbReference type="EMBL" id="MCA9728440.1"/>
    </source>
</evidence>
<proteinExistence type="predicted"/>
<gene>
    <name evidence="1" type="ORF">KC729_12200</name>
</gene>
<comment type="caution">
    <text evidence="1">The sequence shown here is derived from an EMBL/GenBank/DDBJ whole genome shotgun (WGS) entry which is preliminary data.</text>
</comment>
<dbReference type="EMBL" id="JAGQHR010000384">
    <property type="protein sequence ID" value="MCA9728440.1"/>
    <property type="molecule type" value="Genomic_DNA"/>
</dbReference>
<dbReference type="Proteomes" id="UP000697710">
    <property type="component" value="Unassembled WGS sequence"/>
</dbReference>
<reference evidence="1" key="2">
    <citation type="journal article" date="2021" name="Microbiome">
        <title>Successional dynamics and alternative stable states in a saline activated sludge microbial community over 9 years.</title>
        <authorList>
            <person name="Wang Y."/>
            <person name="Ye J."/>
            <person name="Ju F."/>
            <person name="Liu L."/>
            <person name="Boyd J.A."/>
            <person name="Deng Y."/>
            <person name="Parks D.H."/>
            <person name="Jiang X."/>
            <person name="Yin X."/>
            <person name="Woodcroft B.J."/>
            <person name="Tyson G.W."/>
            <person name="Hugenholtz P."/>
            <person name="Polz M.F."/>
            <person name="Zhang T."/>
        </authorList>
    </citation>
    <scope>NUCLEOTIDE SEQUENCE</scope>
    <source>
        <strain evidence="1">HKST-UBA01</strain>
    </source>
</reference>
<sequence length="161" mass="18215">MNNLYSVPKLEVEAKIAFPDSSKSVMTLFLSEHARAHSGYERLSDLLNGQDAFLPAKTIEDEFVVLNVESLLYVEVDAHFEFGDDTLDEAASELDQVLRLDIDVHLSDGSSLQGTIAYVLPPAQRRLQDVLNFDERFLIVRDHDRVCFINRRHIVKASPKA</sequence>
<accession>A0A956RQ12</accession>
<name>A0A956RQ12_UNCEI</name>
<reference evidence="1" key="1">
    <citation type="submission" date="2020-04" db="EMBL/GenBank/DDBJ databases">
        <authorList>
            <person name="Zhang T."/>
        </authorList>
    </citation>
    <scope>NUCLEOTIDE SEQUENCE</scope>
    <source>
        <strain evidence="1">HKST-UBA01</strain>
    </source>
</reference>
<evidence type="ECO:0000313" key="2">
    <source>
        <dbReference type="Proteomes" id="UP000697710"/>
    </source>
</evidence>